<dbReference type="RefSeq" id="WP_344701792.1">
    <property type="nucleotide sequence ID" value="NZ_BAABCK010000017.1"/>
</dbReference>
<evidence type="ECO:0000259" key="1">
    <source>
        <dbReference type="PROSITE" id="PS51708"/>
    </source>
</evidence>
<evidence type="ECO:0000313" key="3">
    <source>
        <dbReference type="Proteomes" id="UP001500920"/>
    </source>
</evidence>
<dbReference type="Gene3D" id="1.40.20.10">
    <property type="entry name" value="CHAD domain"/>
    <property type="match status" value="1"/>
</dbReference>
<sequence>MEALQEILYKRLKKIKQAYRDYENNPYNPALVHELRVDTRKLRSVIHFLKHAFGEKEYNRINRELKSFAKTYGRLRELDVLTEVCSTIALRQPDLSEHYYDMFKYLREERNREMKRTFNKTNIEAFNGMLESVEQAIDMLSIEMDTSIEDYITDRLKTKKTVLIKEYEELDMTDYNAVHDVRKRAKKLRYSARYLRPLTGKKHKKTIKRMKKIQNALGNYTDAHVNAELLDELGAKMKNEELKKLFAYMGRIENQSK</sequence>
<dbReference type="SMART" id="SM00880">
    <property type="entry name" value="CHAD"/>
    <property type="match status" value="1"/>
</dbReference>
<accession>A0ABP7ENH7</accession>
<organism evidence="2 3">
    <name type="scientific">Salinicoccus jeotgali</name>
    <dbReference type="NCBI Taxonomy" id="381634"/>
    <lineage>
        <taxon>Bacteria</taxon>
        <taxon>Bacillati</taxon>
        <taxon>Bacillota</taxon>
        <taxon>Bacilli</taxon>
        <taxon>Bacillales</taxon>
        <taxon>Staphylococcaceae</taxon>
        <taxon>Salinicoccus</taxon>
    </lineage>
</organism>
<keyword evidence="3" id="KW-1185">Reference proteome</keyword>
<dbReference type="Proteomes" id="UP001500920">
    <property type="component" value="Unassembled WGS sequence"/>
</dbReference>
<dbReference type="PANTHER" id="PTHR39339:SF1">
    <property type="entry name" value="CHAD DOMAIN-CONTAINING PROTEIN"/>
    <property type="match status" value="1"/>
</dbReference>
<dbReference type="EMBL" id="BAABCK010000017">
    <property type="protein sequence ID" value="GAA3720875.1"/>
    <property type="molecule type" value="Genomic_DNA"/>
</dbReference>
<name>A0ABP7ENH7_9STAP</name>
<feature type="domain" description="CHAD" evidence="1">
    <location>
        <begin position="1"/>
        <end position="257"/>
    </location>
</feature>
<gene>
    <name evidence="2" type="ORF">GCM10022378_08730</name>
</gene>
<dbReference type="PANTHER" id="PTHR39339">
    <property type="entry name" value="SLR1444 PROTEIN"/>
    <property type="match status" value="1"/>
</dbReference>
<dbReference type="Pfam" id="PF05235">
    <property type="entry name" value="CHAD"/>
    <property type="match status" value="1"/>
</dbReference>
<evidence type="ECO:0000313" key="2">
    <source>
        <dbReference type="EMBL" id="GAA3720875.1"/>
    </source>
</evidence>
<comment type="caution">
    <text evidence="2">The sequence shown here is derived from an EMBL/GenBank/DDBJ whole genome shotgun (WGS) entry which is preliminary data.</text>
</comment>
<reference evidence="3" key="1">
    <citation type="journal article" date="2019" name="Int. J. Syst. Evol. Microbiol.">
        <title>The Global Catalogue of Microorganisms (GCM) 10K type strain sequencing project: providing services to taxonomists for standard genome sequencing and annotation.</title>
        <authorList>
            <consortium name="The Broad Institute Genomics Platform"/>
            <consortium name="The Broad Institute Genome Sequencing Center for Infectious Disease"/>
            <person name="Wu L."/>
            <person name="Ma J."/>
        </authorList>
    </citation>
    <scope>NUCLEOTIDE SEQUENCE [LARGE SCALE GENOMIC DNA]</scope>
    <source>
        <strain evidence="3">JCM 16981</strain>
    </source>
</reference>
<dbReference type="InterPro" id="IPR038186">
    <property type="entry name" value="CHAD_dom_sf"/>
</dbReference>
<proteinExistence type="predicted"/>
<dbReference type="InterPro" id="IPR007899">
    <property type="entry name" value="CHAD_dom"/>
</dbReference>
<protein>
    <recommendedName>
        <fullName evidence="1">CHAD domain-containing protein</fullName>
    </recommendedName>
</protein>
<dbReference type="PROSITE" id="PS51708">
    <property type="entry name" value="CHAD"/>
    <property type="match status" value="1"/>
</dbReference>